<evidence type="ECO:0000256" key="1">
    <source>
        <dbReference type="ARBA" id="ARBA00023157"/>
    </source>
</evidence>
<comment type="caution">
    <text evidence="4">The sequence shown here is derived from an EMBL/GenBank/DDBJ whole genome shotgun (WGS) entry which is preliminary data.</text>
</comment>
<proteinExistence type="predicted"/>
<protein>
    <recommendedName>
        <fullName evidence="6">Coiled-coil-helix-coiled-coil-helix domain containing 5</fullName>
    </recommendedName>
</protein>
<keyword evidence="5" id="KW-1185">Reference proteome</keyword>
<dbReference type="GO" id="GO:0005758">
    <property type="term" value="C:mitochondrial intermembrane space"/>
    <property type="evidence" value="ECO:0007669"/>
    <property type="project" value="TreeGrafter"/>
</dbReference>
<keyword evidence="1" id="KW-1015">Disulfide bond</keyword>
<dbReference type="PANTHER" id="PTHR47106:SF1">
    <property type="entry name" value="COILED-COIL-HELIX-COILED-COIL-HELIX DOMAIN-CONTAINING PROTEIN 5"/>
    <property type="match status" value="1"/>
</dbReference>
<dbReference type="InterPro" id="IPR031731">
    <property type="entry name" value="CX9C"/>
</dbReference>
<dbReference type="PANTHER" id="PTHR47106">
    <property type="entry name" value="COILED-COIL-HELIX-COILED-COIL-HELIX DOMAIN-CONTAINING PROTEIN 5"/>
    <property type="match status" value="1"/>
</dbReference>
<evidence type="ECO:0008006" key="6">
    <source>
        <dbReference type="Google" id="ProtNLM"/>
    </source>
</evidence>
<gene>
    <name evidence="4" type="ORF">GDO81_009018</name>
</gene>
<reference evidence="4" key="1">
    <citation type="thesis" date="2020" institute="ProQuest LLC" country="789 East Eisenhower Parkway, Ann Arbor, MI, USA">
        <title>Comparative Genomics and Chromosome Evolution.</title>
        <authorList>
            <person name="Mudd A.B."/>
        </authorList>
    </citation>
    <scope>NUCLEOTIDE SEQUENCE</scope>
    <source>
        <strain evidence="4">237g6f4</strain>
        <tissue evidence="4">Blood</tissue>
    </source>
</reference>
<evidence type="ECO:0000313" key="4">
    <source>
        <dbReference type="EMBL" id="KAG8574056.1"/>
    </source>
</evidence>
<dbReference type="InterPro" id="IPR052848">
    <property type="entry name" value="CHCH_domain-containing_protein"/>
</dbReference>
<name>A0AAV7BNH9_ENGPU</name>
<evidence type="ECO:0000259" key="3">
    <source>
        <dbReference type="Pfam" id="PF16860"/>
    </source>
</evidence>
<dbReference type="PROSITE" id="PS51808">
    <property type="entry name" value="CHCH"/>
    <property type="match status" value="2"/>
</dbReference>
<sequence length="131" mass="15112">MQAALEVTAKYCRNELEEYGTCVSSKPGTWQQDCHEQKVKVAQCTSSHPIIRQIRKQCAEPFSAFEQCLKQNQTSVENCSKHVTEFLQCAESVKVSDPVIYGHSAWQYLHVQWVRYSEIFTPTFFSSQIQK</sequence>
<dbReference type="GO" id="GO:0045333">
    <property type="term" value="P:cellular respiration"/>
    <property type="evidence" value="ECO:0007669"/>
    <property type="project" value="TreeGrafter"/>
</dbReference>
<dbReference type="Pfam" id="PF06747">
    <property type="entry name" value="CHCH"/>
    <property type="match status" value="1"/>
</dbReference>
<accession>A0AAV7BNH9</accession>
<dbReference type="AlphaFoldDB" id="A0AAV7BNH9"/>
<dbReference type="Proteomes" id="UP000824782">
    <property type="component" value="Unassembled WGS sequence"/>
</dbReference>
<feature type="domain" description="CHCH" evidence="2">
    <location>
        <begin position="58"/>
        <end position="91"/>
    </location>
</feature>
<organism evidence="4 5">
    <name type="scientific">Engystomops pustulosus</name>
    <name type="common">Tungara frog</name>
    <name type="synonym">Physalaemus pustulosus</name>
    <dbReference type="NCBI Taxonomy" id="76066"/>
    <lineage>
        <taxon>Eukaryota</taxon>
        <taxon>Metazoa</taxon>
        <taxon>Chordata</taxon>
        <taxon>Craniata</taxon>
        <taxon>Vertebrata</taxon>
        <taxon>Euteleostomi</taxon>
        <taxon>Amphibia</taxon>
        <taxon>Batrachia</taxon>
        <taxon>Anura</taxon>
        <taxon>Neobatrachia</taxon>
        <taxon>Hyloidea</taxon>
        <taxon>Leptodactylidae</taxon>
        <taxon>Leiuperinae</taxon>
        <taxon>Engystomops</taxon>
    </lineage>
</organism>
<evidence type="ECO:0000313" key="5">
    <source>
        <dbReference type="Proteomes" id="UP000824782"/>
    </source>
</evidence>
<dbReference type="EMBL" id="WNYA01000004">
    <property type="protein sequence ID" value="KAG8574056.1"/>
    <property type="molecule type" value="Genomic_DNA"/>
</dbReference>
<evidence type="ECO:0000259" key="2">
    <source>
        <dbReference type="Pfam" id="PF06747"/>
    </source>
</evidence>
<feature type="domain" description="IMS import disulfide relay-system CHCH-CHCH-like Cx9C" evidence="3">
    <location>
        <begin position="5"/>
        <end position="49"/>
    </location>
</feature>
<dbReference type="Gene3D" id="1.10.287.2900">
    <property type="match status" value="2"/>
</dbReference>
<dbReference type="InterPro" id="IPR010625">
    <property type="entry name" value="CHCH"/>
</dbReference>
<dbReference type="Pfam" id="PF16860">
    <property type="entry name" value="CX9C"/>
    <property type="match status" value="1"/>
</dbReference>